<dbReference type="InParanoid" id="A0A1E7FPZ6"/>
<dbReference type="EMBL" id="KV784355">
    <property type="protein sequence ID" value="OEU20232.1"/>
    <property type="molecule type" value="Genomic_DNA"/>
</dbReference>
<evidence type="ECO:0000313" key="3">
    <source>
        <dbReference type="Proteomes" id="UP000095751"/>
    </source>
</evidence>
<keyword evidence="1" id="KW-1133">Transmembrane helix</keyword>
<protein>
    <recommendedName>
        <fullName evidence="4">Nucleotide-diphospho-sugar transferase domain-containing protein</fullName>
    </recommendedName>
</protein>
<evidence type="ECO:0008006" key="4">
    <source>
        <dbReference type="Google" id="ProtNLM"/>
    </source>
</evidence>
<keyword evidence="1" id="KW-0812">Transmembrane</keyword>
<dbReference type="Gene3D" id="3.90.550.10">
    <property type="entry name" value="Spore Coat Polysaccharide Biosynthesis Protein SpsA, Chain A"/>
    <property type="match status" value="1"/>
</dbReference>
<gene>
    <name evidence="2" type="ORF">FRACYDRAFT_236304</name>
</gene>
<keyword evidence="1" id="KW-0472">Membrane</keyword>
<proteinExistence type="predicted"/>
<dbReference type="InterPro" id="IPR050587">
    <property type="entry name" value="GNT1/Glycosyltrans_8"/>
</dbReference>
<name>A0A1E7FPZ6_9STRA</name>
<organism evidence="2 3">
    <name type="scientific">Fragilariopsis cylindrus CCMP1102</name>
    <dbReference type="NCBI Taxonomy" id="635003"/>
    <lineage>
        <taxon>Eukaryota</taxon>
        <taxon>Sar</taxon>
        <taxon>Stramenopiles</taxon>
        <taxon>Ochrophyta</taxon>
        <taxon>Bacillariophyta</taxon>
        <taxon>Bacillariophyceae</taxon>
        <taxon>Bacillariophycidae</taxon>
        <taxon>Bacillariales</taxon>
        <taxon>Bacillariaceae</taxon>
        <taxon>Fragilariopsis</taxon>
    </lineage>
</organism>
<reference evidence="2 3" key="1">
    <citation type="submission" date="2016-09" db="EMBL/GenBank/DDBJ databases">
        <title>Extensive genetic diversity and differential bi-allelic expression allows diatom success in the polar Southern Ocean.</title>
        <authorList>
            <consortium name="DOE Joint Genome Institute"/>
            <person name="Mock T."/>
            <person name="Otillar R.P."/>
            <person name="Strauss J."/>
            <person name="Dupont C."/>
            <person name="Frickenhaus S."/>
            <person name="Maumus F."/>
            <person name="Mcmullan M."/>
            <person name="Sanges R."/>
            <person name="Schmutz J."/>
            <person name="Toseland A."/>
            <person name="Valas R."/>
            <person name="Veluchamy A."/>
            <person name="Ward B.J."/>
            <person name="Allen A."/>
            <person name="Barry K."/>
            <person name="Falciatore A."/>
            <person name="Ferrante M."/>
            <person name="Fortunato A.E."/>
            <person name="Gloeckner G."/>
            <person name="Gruber A."/>
            <person name="Hipkin R."/>
            <person name="Janech M."/>
            <person name="Kroth P."/>
            <person name="Leese F."/>
            <person name="Lindquist E."/>
            <person name="Lyon B.R."/>
            <person name="Martin J."/>
            <person name="Mayer C."/>
            <person name="Parker M."/>
            <person name="Quesneville H."/>
            <person name="Raymond J."/>
            <person name="Uhlig C."/>
            <person name="Valentin K.U."/>
            <person name="Worden A.Z."/>
            <person name="Armbrust E.V."/>
            <person name="Bowler C."/>
            <person name="Green B."/>
            <person name="Moulton V."/>
            <person name="Van Oosterhout C."/>
            <person name="Grigoriev I."/>
        </authorList>
    </citation>
    <scope>NUCLEOTIDE SEQUENCE [LARGE SCALE GENOMIC DNA]</scope>
    <source>
        <strain evidence="2 3">CCMP1102</strain>
    </source>
</reference>
<dbReference type="KEGG" id="fcy:FRACYDRAFT_236304"/>
<dbReference type="OrthoDB" id="2014201at2759"/>
<evidence type="ECO:0000313" key="2">
    <source>
        <dbReference type="EMBL" id="OEU20232.1"/>
    </source>
</evidence>
<dbReference type="Proteomes" id="UP000095751">
    <property type="component" value="Unassembled WGS sequence"/>
</dbReference>
<feature type="transmembrane region" description="Helical" evidence="1">
    <location>
        <begin position="12"/>
        <end position="36"/>
    </location>
</feature>
<dbReference type="SUPFAM" id="SSF53448">
    <property type="entry name" value="Nucleotide-diphospho-sugar transferases"/>
    <property type="match status" value="1"/>
</dbReference>
<dbReference type="InterPro" id="IPR029044">
    <property type="entry name" value="Nucleotide-diphossugar_trans"/>
</dbReference>
<evidence type="ECO:0000256" key="1">
    <source>
        <dbReference type="SAM" id="Phobius"/>
    </source>
</evidence>
<accession>A0A1E7FPZ6</accession>
<sequence>MSNDNEKNNHKVRLLSLASSGWKCIFLLGIVVGIVLTETYRGIMNVHMVTNIPAEDISFKHGLWNNNVAVTARKRSNDDSNTPKKKKYAIAVYAETTNHLYGVMLTTNDNIDNTIGTIMKQWLKEGLIHQLKFIDCQSIILDKLDKGLWSGVFNKLLFFNLTEYEKVITLDCDIFIRQNIYHWFIDYDTPAACQCSGQIEWNSGAMVISPSTELFNALIQKLPEVHLWQDKQNSSSIKFDITNYNESPDPFVNRATGLGQQTSKYRIKTMPRENAILSSELRRTNNAYSWYRRNHIFDTVHLTVDKPWLIRERKFAKKGILKISPIICMVLYEFHLSIKDIHDKYPTIDSIYHYIQKECPDTRITFDDFYRIATATNNTGMKLKEPAAKKKKIVAAK</sequence>
<dbReference type="PANTHER" id="PTHR11183">
    <property type="entry name" value="GLYCOGENIN SUBFAMILY MEMBER"/>
    <property type="match status" value="1"/>
</dbReference>
<keyword evidence="3" id="KW-1185">Reference proteome</keyword>
<dbReference type="AlphaFoldDB" id="A0A1E7FPZ6"/>